<dbReference type="PROSITE" id="PS50075">
    <property type="entry name" value="CARRIER"/>
    <property type="match status" value="1"/>
</dbReference>
<proteinExistence type="predicted"/>
<dbReference type="AlphaFoldDB" id="A0A173UK39"/>
<name>A0A173UK39_9FIRM</name>
<accession>A0A173UK39</accession>
<keyword evidence="2" id="KW-0436">Ligase</keyword>
<dbReference type="RefSeq" id="WP_015527752.1">
    <property type="nucleotide sequence ID" value="NZ_CABHNA010000024.1"/>
</dbReference>
<keyword evidence="5" id="KW-1185">Reference proteome</keyword>
<evidence type="ECO:0000313" key="5">
    <source>
        <dbReference type="Proteomes" id="UP000363661"/>
    </source>
</evidence>
<dbReference type="GeneID" id="303258077"/>
<dbReference type="EMBL" id="CZBX01000003">
    <property type="protein sequence ID" value="CUQ84295.1"/>
    <property type="molecule type" value="Genomic_DNA"/>
</dbReference>
<reference evidence="2 4" key="1">
    <citation type="submission" date="2015-09" db="EMBL/GenBank/DDBJ databases">
        <authorList>
            <consortium name="Pathogen Informatics"/>
        </authorList>
    </citation>
    <scope>NUCLEOTIDE SEQUENCE [LARGE SCALE GENOMIC DNA]</scope>
    <source>
        <strain evidence="2 4">2789STDY5834889</strain>
    </source>
</reference>
<dbReference type="InterPro" id="IPR009081">
    <property type="entry name" value="PP-bd_ACP"/>
</dbReference>
<dbReference type="GO" id="GO:0016874">
    <property type="term" value="F:ligase activity"/>
    <property type="evidence" value="ECO:0007669"/>
    <property type="project" value="UniProtKB-KW"/>
</dbReference>
<dbReference type="Proteomes" id="UP000078383">
    <property type="component" value="Unassembled WGS sequence"/>
</dbReference>
<evidence type="ECO:0000259" key="1">
    <source>
        <dbReference type="PROSITE" id="PS50075"/>
    </source>
</evidence>
<gene>
    <name evidence="2" type="ORF">ERS852502_00887</name>
    <name evidence="3" type="ORF">RTSSTS7063_00310</name>
</gene>
<evidence type="ECO:0000313" key="4">
    <source>
        <dbReference type="Proteomes" id="UP000078383"/>
    </source>
</evidence>
<evidence type="ECO:0000313" key="3">
    <source>
        <dbReference type="EMBL" id="VUW94424.1"/>
    </source>
</evidence>
<sequence>MEELLEILNEIDDSIDYENETALIDDQLLDSFAIITLVSELEDAFDISIEASEMMPVNFNSAKAIWAMVQRLQED</sequence>
<organism evidence="2 4">
    <name type="scientific">[Ruminococcus] torques</name>
    <dbReference type="NCBI Taxonomy" id="33039"/>
    <lineage>
        <taxon>Bacteria</taxon>
        <taxon>Bacillati</taxon>
        <taxon>Bacillota</taxon>
        <taxon>Clostridia</taxon>
        <taxon>Lachnospirales</taxon>
        <taxon>Lachnospiraceae</taxon>
        <taxon>Mediterraneibacter</taxon>
    </lineage>
</organism>
<feature type="domain" description="Carrier" evidence="1">
    <location>
        <begin position="1"/>
        <end position="73"/>
    </location>
</feature>
<dbReference type="EMBL" id="CABHNA010000024">
    <property type="protein sequence ID" value="VUW94424.1"/>
    <property type="molecule type" value="Genomic_DNA"/>
</dbReference>
<dbReference type="SUPFAM" id="SSF47336">
    <property type="entry name" value="ACP-like"/>
    <property type="match status" value="1"/>
</dbReference>
<dbReference type="Gene3D" id="1.10.1200.10">
    <property type="entry name" value="ACP-like"/>
    <property type="match status" value="1"/>
</dbReference>
<dbReference type="Proteomes" id="UP000363661">
    <property type="component" value="Unassembled WGS sequence"/>
</dbReference>
<evidence type="ECO:0000313" key="2">
    <source>
        <dbReference type="EMBL" id="CUQ84295.1"/>
    </source>
</evidence>
<dbReference type="OrthoDB" id="9812291at2"/>
<protein>
    <submittedName>
        <fullName evidence="2">D-alanine--poly(Phosphoribitol) ligase subunit 2</fullName>
    </submittedName>
</protein>
<dbReference type="Pfam" id="PF00550">
    <property type="entry name" value="PP-binding"/>
    <property type="match status" value="1"/>
</dbReference>
<reference evidence="3 5" key="2">
    <citation type="submission" date="2019-07" db="EMBL/GenBank/DDBJ databases">
        <authorList>
            <person name="Hibberd C M."/>
            <person name="Gehrig L. J."/>
            <person name="Chang H.-W."/>
            <person name="Venkatesh S."/>
        </authorList>
    </citation>
    <scope>NUCLEOTIDE SEQUENCE [LARGE SCALE GENOMIC DNA]</scope>
    <source>
        <strain evidence="3">Ruminococcus_torques_SSTS_Bg7063</strain>
    </source>
</reference>
<dbReference type="InterPro" id="IPR036736">
    <property type="entry name" value="ACP-like_sf"/>
</dbReference>